<feature type="transmembrane region" description="Helical" evidence="1">
    <location>
        <begin position="6"/>
        <end position="21"/>
    </location>
</feature>
<evidence type="ECO:0000256" key="1">
    <source>
        <dbReference type="SAM" id="Phobius"/>
    </source>
</evidence>
<keyword evidence="1" id="KW-0812">Transmembrane</keyword>
<dbReference type="STRING" id="1867956.BJF95_09350"/>
<keyword evidence="3" id="KW-1185">Reference proteome</keyword>
<name>A0A1Q8ZS16_9HYPH</name>
<dbReference type="RefSeq" id="WP_075640201.1">
    <property type="nucleotide sequence ID" value="NZ_MKIM01000027.1"/>
</dbReference>
<sequence>MGMAFGILVFGTIIGISWYFSRMSERDKDPDLSDVGLAIVEFGRAFPNEALRSLHATADGKAVFARLHDNRAGFMRNMRGHYACHVIEKGRLQAQILQQGTGLHVLFADYPQYNGDYLFASAEEAAEVSLWMLSNYLSDGALDDAAVPPKQD</sequence>
<dbReference type="AlphaFoldDB" id="A0A1Q8ZS16"/>
<dbReference type="EMBL" id="MKIM01000027">
    <property type="protein sequence ID" value="OLP44691.1"/>
    <property type="molecule type" value="Genomic_DNA"/>
</dbReference>
<gene>
    <name evidence="2" type="ORF">BJF95_09350</name>
</gene>
<keyword evidence="1" id="KW-0472">Membrane</keyword>
<evidence type="ECO:0000313" key="3">
    <source>
        <dbReference type="Proteomes" id="UP000186894"/>
    </source>
</evidence>
<keyword evidence="1" id="KW-1133">Transmembrane helix</keyword>
<accession>A0A1Q8ZS16</accession>
<evidence type="ECO:0000313" key="2">
    <source>
        <dbReference type="EMBL" id="OLP44691.1"/>
    </source>
</evidence>
<reference evidence="2 3" key="1">
    <citation type="submission" date="2016-09" db="EMBL/GenBank/DDBJ databases">
        <title>Rhizobium oryziradicis sp. nov., isolated from the root of rice.</title>
        <authorList>
            <person name="Zhao J."/>
            <person name="Zhang X."/>
        </authorList>
    </citation>
    <scope>NUCLEOTIDE SEQUENCE [LARGE SCALE GENOMIC DNA]</scope>
    <source>
        <strain evidence="2 3">N19</strain>
    </source>
</reference>
<dbReference type="Proteomes" id="UP000186894">
    <property type="component" value="Unassembled WGS sequence"/>
</dbReference>
<organism evidence="2 3">
    <name type="scientific">Rhizobium oryziradicis</name>
    <dbReference type="NCBI Taxonomy" id="1867956"/>
    <lineage>
        <taxon>Bacteria</taxon>
        <taxon>Pseudomonadati</taxon>
        <taxon>Pseudomonadota</taxon>
        <taxon>Alphaproteobacteria</taxon>
        <taxon>Hyphomicrobiales</taxon>
        <taxon>Rhizobiaceae</taxon>
        <taxon>Rhizobium/Agrobacterium group</taxon>
        <taxon>Rhizobium</taxon>
    </lineage>
</organism>
<proteinExistence type="predicted"/>
<comment type="caution">
    <text evidence="2">The sequence shown here is derived from an EMBL/GenBank/DDBJ whole genome shotgun (WGS) entry which is preliminary data.</text>
</comment>
<protein>
    <submittedName>
        <fullName evidence="2">Uncharacterized protein</fullName>
    </submittedName>
</protein>